<organism evidence="2 3">
    <name type="scientific">Dorcoceras hygrometricum</name>
    <dbReference type="NCBI Taxonomy" id="472368"/>
    <lineage>
        <taxon>Eukaryota</taxon>
        <taxon>Viridiplantae</taxon>
        <taxon>Streptophyta</taxon>
        <taxon>Embryophyta</taxon>
        <taxon>Tracheophyta</taxon>
        <taxon>Spermatophyta</taxon>
        <taxon>Magnoliopsida</taxon>
        <taxon>eudicotyledons</taxon>
        <taxon>Gunneridae</taxon>
        <taxon>Pentapetalae</taxon>
        <taxon>asterids</taxon>
        <taxon>lamiids</taxon>
        <taxon>Lamiales</taxon>
        <taxon>Gesneriaceae</taxon>
        <taxon>Didymocarpoideae</taxon>
        <taxon>Trichosporeae</taxon>
        <taxon>Loxocarpinae</taxon>
        <taxon>Dorcoceras</taxon>
    </lineage>
</organism>
<proteinExistence type="predicted"/>
<dbReference type="AlphaFoldDB" id="A0A2Z7CRT4"/>
<dbReference type="PANTHER" id="PTHR13060:SF0">
    <property type="entry name" value="PROTEIN ECDYSONELESS HOMOLOG"/>
    <property type="match status" value="1"/>
</dbReference>
<dbReference type="Proteomes" id="UP000250235">
    <property type="component" value="Unassembled WGS sequence"/>
</dbReference>
<evidence type="ECO:0000313" key="3">
    <source>
        <dbReference type="Proteomes" id="UP000250235"/>
    </source>
</evidence>
<feature type="region of interest" description="Disordered" evidence="1">
    <location>
        <begin position="608"/>
        <end position="636"/>
    </location>
</feature>
<keyword evidence="3" id="KW-1185">Reference proteome</keyword>
<feature type="region of interest" description="Disordered" evidence="1">
    <location>
        <begin position="565"/>
        <end position="587"/>
    </location>
</feature>
<reference evidence="2 3" key="1">
    <citation type="journal article" date="2015" name="Proc. Natl. Acad. Sci. U.S.A.">
        <title>The resurrection genome of Boea hygrometrica: A blueprint for survival of dehydration.</title>
        <authorList>
            <person name="Xiao L."/>
            <person name="Yang G."/>
            <person name="Zhang L."/>
            <person name="Yang X."/>
            <person name="Zhao S."/>
            <person name="Ji Z."/>
            <person name="Zhou Q."/>
            <person name="Hu M."/>
            <person name="Wang Y."/>
            <person name="Chen M."/>
            <person name="Xu Y."/>
            <person name="Jin H."/>
            <person name="Xiao X."/>
            <person name="Hu G."/>
            <person name="Bao F."/>
            <person name="Hu Y."/>
            <person name="Wan P."/>
            <person name="Li L."/>
            <person name="Deng X."/>
            <person name="Kuang T."/>
            <person name="Xiang C."/>
            <person name="Zhu J.K."/>
            <person name="Oliver M.J."/>
            <person name="He Y."/>
        </authorList>
    </citation>
    <scope>NUCLEOTIDE SEQUENCE [LARGE SCALE GENOMIC DNA]</scope>
    <source>
        <strain evidence="3">cv. XS01</strain>
    </source>
</reference>
<dbReference type="GO" id="GO:0005634">
    <property type="term" value="C:nucleus"/>
    <property type="evidence" value="ECO:0007669"/>
    <property type="project" value="TreeGrafter"/>
</dbReference>
<evidence type="ECO:0008006" key="4">
    <source>
        <dbReference type="Google" id="ProtNLM"/>
    </source>
</evidence>
<accession>A0A2Z7CRT4</accession>
<dbReference type="EMBL" id="KQ992981">
    <property type="protein sequence ID" value="KZV49782.1"/>
    <property type="molecule type" value="Genomic_DNA"/>
</dbReference>
<feature type="compositionally biased region" description="Acidic residues" evidence="1">
    <location>
        <begin position="512"/>
        <end position="524"/>
    </location>
</feature>
<sequence>MAEAASSSFSVFSLKSTRPPDDTVFYAIYPDASSTAAAELGSLHRRILDLLHPLISPYIWQHQPFTLSLSSSQPIPHLSGHLLFGDNLEDEWFVVYLLFHISRTFHDLSIRVWDSDGEFLLIESAFHLPKWLNPDTSLNRVFIRRGLLHVLPKSLFPATPDLQDSLRVLVSKDHDPSLLAPDAVQLHLSKIIGQYPERAYRNVHQVRIIAPLSVAWVLRQEPSLVSLAVECFYDRDIDGMKYAAKMEKFLPNGKKEEMVEVVVRMSRAMYAQLVQQRFQAPRCYPMPDRSNVGKYVEAELGMKIACGFEMMYQLRKKQADEGKGSTWEVYRESLERRGLFEGLLPGSKEYKRLLENAEEHYKNGTLPGRTSEVLNAPVRCIDEILALPHSVDDFKGQELPQSDDDSWLYGGGDELNAALQERQKEMEFYDLKRKKKHNFKEQKDGYLDESFDDYDLGDITKSMDAFVKKISSYEGAELPKDRNLEDLDFDADQFMKHIESAMGFHGSKDDGSDVDLEEESTSDLDFDHCVEDSDDTEDIEDEMSFMDTYSDALNQELKATTLNKTFAHSTEQSSKKKDEGTSDVRDEMDFTPVDVDFNLVKNLLESVSSQEGLPGPASNLLGLMGVKLPDGAGKEK</sequence>
<dbReference type="OrthoDB" id="27237at2759"/>
<dbReference type="Pfam" id="PF07093">
    <property type="entry name" value="SGT1"/>
    <property type="match status" value="1"/>
</dbReference>
<dbReference type="PANTHER" id="PTHR13060">
    <property type="entry name" value="SGT1 PROTEIN HSGT1 SUPPRESSOR OF GCR2"/>
    <property type="match status" value="1"/>
</dbReference>
<name>A0A2Z7CRT4_9LAMI</name>
<feature type="region of interest" description="Disordered" evidence="1">
    <location>
        <begin position="506"/>
        <end position="531"/>
    </location>
</feature>
<feature type="compositionally biased region" description="Basic and acidic residues" evidence="1">
    <location>
        <begin position="573"/>
        <end position="587"/>
    </location>
</feature>
<evidence type="ECO:0000313" key="2">
    <source>
        <dbReference type="EMBL" id="KZV49782.1"/>
    </source>
</evidence>
<gene>
    <name evidence="2" type="ORF">F511_07333</name>
</gene>
<protein>
    <recommendedName>
        <fullName evidence="4">Protein ecdysoneless homolog</fullName>
    </recommendedName>
</protein>
<evidence type="ECO:0000256" key="1">
    <source>
        <dbReference type="SAM" id="MobiDB-lite"/>
    </source>
</evidence>
<dbReference type="InterPro" id="IPR010770">
    <property type="entry name" value="Ecd"/>
</dbReference>